<protein>
    <recommendedName>
        <fullName evidence="8">Xylanolytic transcriptional activator regulatory domain-containing protein</fullName>
    </recommendedName>
</protein>
<name>A0AAV9NN40_9EURO</name>
<dbReference type="InterPro" id="IPR007219">
    <property type="entry name" value="XnlR_reg_dom"/>
</dbReference>
<dbReference type="GeneID" id="89977974"/>
<sequence length="574" mass="64224">MREPSCSVGDVEVYEVSYVKSLEQRISDLETRLQAQGSVNIATGFPNDGSHRFSHSLVDDLQPMDPMHWQYSFYSSITNPPESHNPFDDLLIDPHAIQSLANTVPVNSVTAPKTPISTQGHDFFALEPVTENPHKNDSPLSALPIPHAEIARFLHAYFGLIHPRYPFLDVDECASAYINSKQASIIADEVQASWYSFLLTTLCAIGCTISQPSTVAHLSKQNEILLARVQAERGVISNEHASPLIRLKAMLLHVILALHGENTSRLVHLTGVTMRFATLHGFHRLDTSNSNDAANAQTKAWSCIYALDRMISGTLRIPLYLTCSPYICSMPWLSDYPGHESVDQVLLEKTFTHMLRVRTIQSKIMCTAPTLKPDEIGPFIAKMEDEISDWSEHSQIFMHIEPDNVGYLSCFWLQYMASVVRVTLHSIFGDMDYELPRAAELLKACCDACTAFRTVQKGRQLVRSWIDMVFDFQAGVTILYIKWKGLKLHHQDVDRAIRNCTSTLAILAEGAPNVETFRDCFDALATFVGRNGLNEELPGDRSEDLNIYCRKVIALGVAPHIASILREMSHLSPA</sequence>
<evidence type="ECO:0000256" key="7">
    <source>
        <dbReference type="ARBA" id="ARBA00023242"/>
    </source>
</evidence>
<evidence type="ECO:0000256" key="2">
    <source>
        <dbReference type="ARBA" id="ARBA00022723"/>
    </source>
</evidence>
<dbReference type="PANTHER" id="PTHR47782:SF12">
    <property type="entry name" value="ZN(II)2CYS6 TRANSCRIPTION FACTOR (EUROFUNG)"/>
    <property type="match status" value="1"/>
</dbReference>
<dbReference type="Pfam" id="PF04082">
    <property type="entry name" value="Fungal_trans"/>
    <property type="match status" value="1"/>
</dbReference>
<dbReference type="GO" id="GO:0045944">
    <property type="term" value="P:positive regulation of transcription by RNA polymerase II"/>
    <property type="evidence" value="ECO:0007669"/>
    <property type="project" value="TreeGrafter"/>
</dbReference>
<dbReference type="Proteomes" id="UP001358417">
    <property type="component" value="Unassembled WGS sequence"/>
</dbReference>
<keyword evidence="5" id="KW-0238">DNA-binding</keyword>
<dbReference type="PANTHER" id="PTHR47782">
    <property type="entry name" value="ZN(II)2CYS6 TRANSCRIPTION FACTOR (EUROFUNG)-RELATED"/>
    <property type="match status" value="1"/>
</dbReference>
<evidence type="ECO:0000313" key="9">
    <source>
        <dbReference type="EMBL" id="KAK5059933.1"/>
    </source>
</evidence>
<organism evidence="9 10">
    <name type="scientific">Exophiala bonariae</name>
    <dbReference type="NCBI Taxonomy" id="1690606"/>
    <lineage>
        <taxon>Eukaryota</taxon>
        <taxon>Fungi</taxon>
        <taxon>Dikarya</taxon>
        <taxon>Ascomycota</taxon>
        <taxon>Pezizomycotina</taxon>
        <taxon>Eurotiomycetes</taxon>
        <taxon>Chaetothyriomycetidae</taxon>
        <taxon>Chaetothyriales</taxon>
        <taxon>Herpotrichiellaceae</taxon>
        <taxon>Exophiala</taxon>
    </lineage>
</organism>
<gene>
    <name evidence="9" type="ORF">LTR84_009816</name>
</gene>
<accession>A0AAV9NN40</accession>
<dbReference type="RefSeq" id="XP_064709754.1">
    <property type="nucleotide sequence ID" value="XM_064853355.1"/>
</dbReference>
<keyword evidence="2" id="KW-0479">Metal-binding</keyword>
<dbReference type="GO" id="GO:0008270">
    <property type="term" value="F:zinc ion binding"/>
    <property type="evidence" value="ECO:0007669"/>
    <property type="project" value="InterPro"/>
</dbReference>
<dbReference type="AlphaFoldDB" id="A0AAV9NN40"/>
<keyword evidence="3" id="KW-0862">Zinc</keyword>
<dbReference type="EMBL" id="JAVRRD010000004">
    <property type="protein sequence ID" value="KAK5059933.1"/>
    <property type="molecule type" value="Genomic_DNA"/>
</dbReference>
<evidence type="ECO:0000256" key="3">
    <source>
        <dbReference type="ARBA" id="ARBA00022833"/>
    </source>
</evidence>
<keyword evidence="6" id="KW-0804">Transcription</keyword>
<dbReference type="GO" id="GO:0000981">
    <property type="term" value="F:DNA-binding transcription factor activity, RNA polymerase II-specific"/>
    <property type="evidence" value="ECO:0007669"/>
    <property type="project" value="TreeGrafter"/>
</dbReference>
<proteinExistence type="predicted"/>
<dbReference type="GO" id="GO:0006351">
    <property type="term" value="P:DNA-templated transcription"/>
    <property type="evidence" value="ECO:0007669"/>
    <property type="project" value="InterPro"/>
</dbReference>
<keyword evidence="4" id="KW-0805">Transcription regulation</keyword>
<dbReference type="CDD" id="cd12148">
    <property type="entry name" value="fungal_TF_MHR"/>
    <property type="match status" value="1"/>
</dbReference>
<reference evidence="9 10" key="1">
    <citation type="submission" date="2023-08" db="EMBL/GenBank/DDBJ databases">
        <title>Black Yeasts Isolated from many extreme environments.</title>
        <authorList>
            <person name="Coleine C."/>
            <person name="Stajich J.E."/>
            <person name="Selbmann L."/>
        </authorList>
    </citation>
    <scope>NUCLEOTIDE SEQUENCE [LARGE SCALE GENOMIC DNA]</scope>
    <source>
        <strain evidence="9 10">CCFEE 5792</strain>
    </source>
</reference>
<dbReference type="InterPro" id="IPR052202">
    <property type="entry name" value="Yeast_MetPath_Reg"/>
</dbReference>
<keyword evidence="10" id="KW-1185">Reference proteome</keyword>
<comment type="caution">
    <text evidence="9">The sequence shown here is derived from an EMBL/GenBank/DDBJ whole genome shotgun (WGS) entry which is preliminary data.</text>
</comment>
<dbReference type="GO" id="GO:0005634">
    <property type="term" value="C:nucleus"/>
    <property type="evidence" value="ECO:0007669"/>
    <property type="project" value="UniProtKB-SubCell"/>
</dbReference>
<keyword evidence="7" id="KW-0539">Nucleus</keyword>
<feature type="domain" description="Xylanolytic transcriptional activator regulatory" evidence="8">
    <location>
        <begin position="154"/>
        <end position="344"/>
    </location>
</feature>
<evidence type="ECO:0000259" key="8">
    <source>
        <dbReference type="Pfam" id="PF04082"/>
    </source>
</evidence>
<evidence type="ECO:0000256" key="4">
    <source>
        <dbReference type="ARBA" id="ARBA00023015"/>
    </source>
</evidence>
<comment type="subcellular location">
    <subcellularLocation>
        <location evidence="1">Nucleus</location>
    </subcellularLocation>
</comment>
<evidence type="ECO:0000256" key="5">
    <source>
        <dbReference type="ARBA" id="ARBA00023125"/>
    </source>
</evidence>
<dbReference type="GO" id="GO:0043565">
    <property type="term" value="F:sequence-specific DNA binding"/>
    <property type="evidence" value="ECO:0007669"/>
    <property type="project" value="TreeGrafter"/>
</dbReference>
<evidence type="ECO:0000256" key="1">
    <source>
        <dbReference type="ARBA" id="ARBA00004123"/>
    </source>
</evidence>
<evidence type="ECO:0000256" key="6">
    <source>
        <dbReference type="ARBA" id="ARBA00023163"/>
    </source>
</evidence>
<evidence type="ECO:0000313" key="10">
    <source>
        <dbReference type="Proteomes" id="UP001358417"/>
    </source>
</evidence>